<keyword evidence="2" id="KW-1185">Reference proteome</keyword>
<accession>A0A840QEK4</accession>
<sequence length="498" mass="53363">MFVRQVRDPSCVLDYSIDTTPAPLQVTPAKFSPTPSTITVLVSNNTGKPITCQSLTFNFSVGPDAADLTEHLDGVHPQVSPAGWDVSLSGTAFIAVPNQQRPPNLDTTGYAFSFTDINVNAQVGVTVLTVEERTDSGRAKTTFYIGKYPHGFYFGDFHPSTLDGSGHASINPGDGITLSWSASEGAGYTLLYDNNDPIDVTNVRSWPDKPLPLSRDTTFYLKASLTASGNTIEHYLATSVTVTKPILETTAITTSQLTFTDSPTITSDKPIRVTAPVLIEGPLTITGLTYAQGDLTVKQAGAQQDKLTTSGQNGVAVNGDTSITGGLVIEENAVAKKDLKVSGTLDAEGDLTSNGRLLVSQLADILGYTPTQLDIGTYQSSTGGLVLAEVWTTDLDDLSFGQVGIEYAGHTRCATAARPTSPDHHSFNDEWRFWCEDNSVLLPIASDSAFTLSFSYDSEHPAASYQFFWYPLGSSKLVPVKTKDSTPTAVSLSKSFRR</sequence>
<name>A0A840QEK4_9PSEU</name>
<dbReference type="AlphaFoldDB" id="A0A840QEK4"/>
<evidence type="ECO:0000313" key="2">
    <source>
        <dbReference type="Proteomes" id="UP000584374"/>
    </source>
</evidence>
<evidence type="ECO:0000313" key="1">
    <source>
        <dbReference type="EMBL" id="MBB5157019.1"/>
    </source>
</evidence>
<comment type="caution">
    <text evidence="1">The sequence shown here is derived from an EMBL/GenBank/DDBJ whole genome shotgun (WGS) entry which is preliminary data.</text>
</comment>
<proteinExistence type="predicted"/>
<gene>
    <name evidence="1" type="ORF">BJ970_004553</name>
</gene>
<reference evidence="1 2" key="1">
    <citation type="submission" date="2020-08" db="EMBL/GenBank/DDBJ databases">
        <title>Sequencing the genomes of 1000 actinobacteria strains.</title>
        <authorList>
            <person name="Klenk H.-P."/>
        </authorList>
    </citation>
    <scope>NUCLEOTIDE SEQUENCE [LARGE SCALE GENOMIC DNA]</scope>
    <source>
        <strain evidence="1 2">DSM 45584</strain>
    </source>
</reference>
<dbReference type="Proteomes" id="UP000584374">
    <property type="component" value="Unassembled WGS sequence"/>
</dbReference>
<dbReference type="RefSeq" id="WP_184728041.1">
    <property type="nucleotide sequence ID" value="NZ_JACHIW010000001.1"/>
</dbReference>
<protein>
    <submittedName>
        <fullName evidence="1">Uncharacterized protein</fullName>
    </submittedName>
</protein>
<organism evidence="1 2">
    <name type="scientific">Saccharopolyspora phatthalungensis</name>
    <dbReference type="NCBI Taxonomy" id="664693"/>
    <lineage>
        <taxon>Bacteria</taxon>
        <taxon>Bacillati</taxon>
        <taxon>Actinomycetota</taxon>
        <taxon>Actinomycetes</taxon>
        <taxon>Pseudonocardiales</taxon>
        <taxon>Pseudonocardiaceae</taxon>
        <taxon>Saccharopolyspora</taxon>
    </lineage>
</organism>
<dbReference type="EMBL" id="JACHIW010000001">
    <property type="protein sequence ID" value="MBB5157019.1"/>
    <property type="molecule type" value="Genomic_DNA"/>
</dbReference>